<organism evidence="1">
    <name type="scientific">Anguilla anguilla</name>
    <name type="common">European freshwater eel</name>
    <name type="synonym">Muraena anguilla</name>
    <dbReference type="NCBI Taxonomy" id="7936"/>
    <lineage>
        <taxon>Eukaryota</taxon>
        <taxon>Metazoa</taxon>
        <taxon>Chordata</taxon>
        <taxon>Craniata</taxon>
        <taxon>Vertebrata</taxon>
        <taxon>Euteleostomi</taxon>
        <taxon>Actinopterygii</taxon>
        <taxon>Neopterygii</taxon>
        <taxon>Teleostei</taxon>
        <taxon>Anguilliformes</taxon>
        <taxon>Anguillidae</taxon>
        <taxon>Anguilla</taxon>
    </lineage>
</organism>
<evidence type="ECO:0000313" key="1">
    <source>
        <dbReference type="EMBL" id="JAH30526.1"/>
    </source>
</evidence>
<reference evidence="1" key="2">
    <citation type="journal article" date="2015" name="Fish Shellfish Immunol.">
        <title>Early steps in the European eel (Anguilla anguilla)-Vibrio vulnificus interaction in the gills: Role of the RtxA13 toxin.</title>
        <authorList>
            <person name="Callol A."/>
            <person name="Pajuelo D."/>
            <person name="Ebbesson L."/>
            <person name="Teles M."/>
            <person name="MacKenzie S."/>
            <person name="Amaro C."/>
        </authorList>
    </citation>
    <scope>NUCLEOTIDE SEQUENCE</scope>
</reference>
<name>A0A0E9RMZ0_ANGAN</name>
<proteinExistence type="predicted"/>
<reference evidence="1" key="1">
    <citation type="submission" date="2014-11" db="EMBL/GenBank/DDBJ databases">
        <authorList>
            <person name="Amaro Gonzalez C."/>
        </authorList>
    </citation>
    <scope>NUCLEOTIDE SEQUENCE</scope>
</reference>
<accession>A0A0E9RMZ0</accession>
<dbReference type="AlphaFoldDB" id="A0A0E9RMZ0"/>
<sequence length="32" mass="3603">MACVCAIPYMLFLFSLSTCKCEGVILVMYRVP</sequence>
<dbReference type="EMBL" id="GBXM01078051">
    <property type="protein sequence ID" value="JAH30526.1"/>
    <property type="molecule type" value="Transcribed_RNA"/>
</dbReference>
<protein>
    <submittedName>
        <fullName evidence="1">Uncharacterized protein</fullName>
    </submittedName>
</protein>